<sequence length="478" mass="51898">MASETIPAPWDRAAPEDQLFVLITGANSGIGLGIGERLIDEFLATRPETSHLVLLPTTRSATKSAETVRHLYAHAARSASSSPRFSTSPAAASAAAARVHVLSPQLDLCDIPAIYELADDLCTGTLSNPAGGVGGHLRGVAIPRLDSIVCNAAYGGWSGVNYAVAVWKMLTDGFVQSVTWPTFKNALPTALLNKKKGYDYPDEPLLGEVFSACVFGHYLLARRLLPLLNRPAGSALSPGRIIWSSSVEAVRDVFSASDLQAFRPGAAPYESAKRLTDVLSLTHTLPSVRKYSTPYLTADSDDSDDNNDDDQDDAVVRARMYLTHPGVVASTLFPLPWFLFWAYELSLAFARWAGSPWHTVDAYSGAKSAAYVVLQPQAALDERDAERVKWGSASDRSLAVDVKRTEVEGWGWQGRVEGGKEDGDEAGVAGVFRKSVGRKRGVVDVSEESLAEFEETGAEVWRQMEELREKWEEILDLV</sequence>
<dbReference type="EMBL" id="CM047943">
    <property type="protein sequence ID" value="KAI9900711.1"/>
    <property type="molecule type" value="Genomic_DNA"/>
</dbReference>
<keyword evidence="2" id="KW-1185">Reference proteome</keyword>
<name>A0ACC0V5H2_9HYPO</name>
<gene>
    <name evidence="1" type="ORF">N3K66_004973</name>
</gene>
<evidence type="ECO:0000313" key="2">
    <source>
        <dbReference type="Proteomes" id="UP001163324"/>
    </source>
</evidence>
<proteinExistence type="predicted"/>
<reference evidence="1" key="1">
    <citation type="submission" date="2022-10" db="EMBL/GenBank/DDBJ databases">
        <title>Complete Genome of Trichothecium roseum strain YXFP-22015, a Plant Pathogen Isolated from Citrus.</title>
        <authorList>
            <person name="Wang Y."/>
            <person name="Zhu L."/>
        </authorList>
    </citation>
    <scope>NUCLEOTIDE SEQUENCE</scope>
    <source>
        <strain evidence="1">YXFP-22015</strain>
    </source>
</reference>
<comment type="caution">
    <text evidence="1">The sequence shown here is derived from an EMBL/GenBank/DDBJ whole genome shotgun (WGS) entry which is preliminary data.</text>
</comment>
<accession>A0ACC0V5H2</accession>
<evidence type="ECO:0000313" key="1">
    <source>
        <dbReference type="EMBL" id="KAI9900711.1"/>
    </source>
</evidence>
<protein>
    <submittedName>
        <fullName evidence="1">Uncharacterized protein</fullName>
    </submittedName>
</protein>
<dbReference type="Proteomes" id="UP001163324">
    <property type="component" value="Chromosome 4"/>
</dbReference>
<organism evidence="1 2">
    <name type="scientific">Trichothecium roseum</name>
    <dbReference type="NCBI Taxonomy" id="47278"/>
    <lineage>
        <taxon>Eukaryota</taxon>
        <taxon>Fungi</taxon>
        <taxon>Dikarya</taxon>
        <taxon>Ascomycota</taxon>
        <taxon>Pezizomycotina</taxon>
        <taxon>Sordariomycetes</taxon>
        <taxon>Hypocreomycetidae</taxon>
        <taxon>Hypocreales</taxon>
        <taxon>Hypocreales incertae sedis</taxon>
        <taxon>Trichothecium</taxon>
    </lineage>
</organism>